<dbReference type="EMBL" id="JAOZYC010000166">
    <property type="protein sequence ID" value="MEB8342559.1"/>
    <property type="molecule type" value="Genomic_DNA"/>
</dbReference>
<proteinExistence type="predicted"/>
<evidence type="ECO:0000259" key="1">
    <source>
        <dbReference type="PROSITE" id="PS51192"/>
    </source>
</evidence>
<dbReference type="InterPro" id="IPR027417">
    <property type="entry name" value="P-loop_NTPase"/>
</dbReference>
<dbReference type="CDD" id="cd18785">
    <property type="entry name" value="SF2_C"/>
    <property type="match status" value="1"/>
</dbReference>
<organism evidence="2 3">
    <name type="scientific">Streptomyces endophyticus</name>
    <dbReference type="NCBI Taxonomy" id="714166"/>
    <lineage>
        <taxon>Bacteria</taxon>
        <taxon>Bacillati</taxon>
        <taxon>Actinomycetota</taxon>
        <taxon>Actinomycetes</taxon>
        <taxon>Kitasatosporales</taxon>
        <taxon>Streptomycetaceae</taxon>
        <taxon>Streptomyces</taxon>
    </lineage>
</organism>
<accession>A0ABU6FFD3</accession>
<sequence length="768" mass="86549">MATLNRNGLKTPLYGHQDIAVDHIVTEFSAGATRATAIMATGTGKTHVALNAVHETAPDGRALVLVPTLDLLEQTAGVWRSEGRQGRYVGICSPDEVRGRSMTALFTLVGTPEELAETAADTDGPLNVFCTYQSLGKVVEAHAEHYLPAWDMIVADEAHHTVGSIEKSWATVHDNRAVPARHRLYLTATYRKFDRDAALLHGVPTVEIASMDDQSLFGPIVYRLSMAEAIQQGLLADYRVAVITISDRQLRKVLKGRLSSYTAEALRAAASQIALLTAQMRYDLLRTLSFHPCIAAAESCAEALPETAAHIPGYDTSRLQVSTVNSRQAPFVRHQNYQAFRSIPLTAPTDQPPQRAVLTNCRCCAEGIDIPAIDSLLFAHPKTSSIDIVQCIGRTLRQTPGEGKISTIILPVYAAPGQKISDATRRTKFNLIYQVLIELSVYDEHLFHRVEFFNADYEAVEPQIAARPERVDEILAVLGLNHVEAPNEVWELGFEEAQRYYDEHGDLNVASRYLSKGRFHTGWWLGQQRSLNCNRMLLPERFKRLSALGMTWEHPPHSIEYKLDIARDYTTRHGHLAPRTHEHHAGIALGRHVADWRREVRHRTLPDCYRRALNDIYPWWDARWKQDWKRTYAAALTAARRGELAFPDLSPDSDDTPLTNWLDQQIDKLGRLTSIQHNLLGALPISHPLALLLRPPRGRNELAFARGLRAARTFWRQNQHLDVPRDHISYQDSGPIRLGNWIHERRHNPAQLTDEQIEALQALDMRWI</sequence>
<protein>
    <submittedName>
        <fullName evidence="2">Helicase associated domain protein</fullName>
    </submittedName>
</protein>
<dbReference type="SUPFAM" id="SSF52540">
    <property type="entry name" value="P-loop containing nucleoside triphosphate hydrolases"/>
    <property type="match status" value="1"/>
</dbReference>
<dbReference type="Proteomes" id="UP001354931">
    <property type="component" value="Unassembled WGS sequence"/>
</dbReference>
<reference evidence="2 3" key="1">
    <citation type="submission" date="2022-10" db="EMBL/GenBank/DDBJ databases">
        <authorList>
            <person name="Xie J."/>
            <person name="Shen N."/>
        </authorList>
    </citation>
    <scope>NUCLEOTIDE SEQUENCE [LARGE SCALE GENOMIC DNA]</scope>
    <source>
        <strain evidence="2 3">YIM65594</strain>
    </source>
</reference>
<dbReference type="PROSITE" id="PS51192">
    <property type="entry name" value="HELICASE_ATP_BIND_1"/>
    <property type="match status" value="1"/>
</dbReference>
<name>A0ABU6FFD3_9ACTN</name>
<dbReference type="Gene3D" id="6.10.140.530">
    <property type="match status" value="1"/>
</dbReference>
<dbReference type="InterPro" id="IPR014001">
    <property type="entry name" value="Helicase_ATP-bd"/>
</dbReference>
<comment type="caution">
    <text evidence="2">The sequence shown here is derived from an EMBL/GenBank/DDBJ whole genome shotgun (WGS) entry which is preliminary data.</text>
</comment>
<dbReference type="Gene3D" id="3.40.50.300">
    <property type="entry name" value="P-loop containing nucleotide triphosphate hydrolases"/>
    <property type="match status" value="2"/>
</dbReference>
<evidence type="ECO:0000313" key="3">
    <source>
        <dbReference type="Proteomes" id="UP001354931"/>
    </source>
</evidence>
<dbReference type="InterPro" id="IPR006935">
    <property type="entry name" value="Helicase/UvrB_N"/>
</dbReference>
<feature type="domain" description="Helicase ATP-binding" evidence="1">
    <location>
        <begin position="26"/>
        <end position="208"/>
    </location>
</feature>
<keyword evidence="3" id="KW-1185">Reference proteome</keyword>
<dbReference type="InterPro" id="IPR005114">
    <property type="entry name" value="Helicase_assoc"/>
</dbReference>
<dbReference type="SMART" id="SM00487">
    <property type="entry name" value="DEXDc"/>
    <property type="match status" value="1"/>
</dbReference>
<dbReference type="Pfam" id="PF03457">
    <property type="entry name" value="HA"/>
    <property type="match status" value="2"/>
</dbReference>
<dbReference type="PANTHER" id="PTHR47396">
    <property type="entry name" value="TYPE I RESTRICTION ENZYME ECOKI R PROTEIN"/>
    <property type="match status" value="1"/>
</dbReference>
<dbReference type="Pfam" id="PF04851">
    <property type="entry name" value="ResIII"/>
    <property type="match status" value="1"/>
</dbReference>
<gene>
    <name evidence="2" type="ORF">OKJ99_34200</name>
</gene>
<dbReference type="PANTHER" id="PTHR47396:SF1">
    <property type="entry name" value="ATP-DEPENDENT HELICASE IRC3-RELATED"/>
    <property type="match status" value="1"/>
</dbReference>
<evidence type="ECO:0000313" key="2">
    <source>
        <dbReference type="EMBL" id="MEB8342559.1"/>
    </source>
</evidence>
<dbReference type="InterPro" id="IPR050742">
    <property type="entry name" value="Helicase_Restrict-Modif_Enz"/>
</dbReference>
<dbReference type="RefSeq" id="WP_326022091.1">
    <property type="nucleotide sequence ID" value="NZ_JAOZYC010000166.1"/>
</dbReference>